<evidence type="ECO:0000313" key="2">
    <source>
        <dbReference type="EMBL" id="CUU58478.1"/>
    </source>
</evidence>
<keyword evidence="3" id="KW-1185">Reference proteome</keyword>
<dbReference type="Gene3D" id="3.30.450.30">
    <property type="entry name" value="Dynein light chain 2a, cytoplasmic"/>
    <property type="match status" value="1"/>
</dbReference>
<organism evidence="2 3">
    <name type="scientific">Parafrankia irregularis</name>
    <dbReference type="NCBI Taxonomy" id="795642"/>
    <lineage>
        <taxon>Bacteria</taxon>
        <taxon>Bacillati</taxon>
        <taxon>Actinomycetota</taxon>
        <taxon>Actinomycetes</taxon>
        <taxon>Frankiales</taxon>
        <taxon>Frankiaceae</taxon>
        <taxon>Parafrankia</taxon>
    </lineage>
</organism>
<dbReference type="SUPFAM" id="SSF103196">
    <property type="entry name" value="Roadblock/LC7 domain"/>
    <property type="match status" value="1"/>
</dbReference>
<dbReference type="InterPro" id="IPR053141">
    <property type="entry name" value="Mycobact_SerProt_Inhib_Rv3364c"/>
</dbReference>
<dbReference type="InterPro" id="IPR004942">
    <property type="entry name" value="Roadblock/LAMTOR2_dom"/>
</dbReference>
<reference evidence="3" key="1">
    <citation type="submission" date="2015-11" db="EMBL/GenBank/DDBJ databases">
        <authorList>
            <person name="Varghese N."/>
        </authorList>
    </citation>
    <scope>NUCLEOTIDE SEQUENCE [LARGE SCALE GENOMIC DNA]</scope>
    <source>
        <strain evidence="3">DSM 45899</strain>
    </source>
</reference>
<dbReference type="Pfam" id="PF03259">
    <property type="entry name" value="Robl_LC7"/>
    <property type="match status" value="1"/>
</dbReference>
<evidence type="ECO:0000259" key="1">
    <source>
        <dbReference type="SMART" id="SM00960"/>
    </source>
</evidence>
<name>A0A0S4QTQ2_9ACTN</name>
<dbReference type="RefSeq" id="WP_006545324.1">
    <property type="nucleotide sequence ID" value="NZ_FAOZ01000019.1"/>
</dbReference>
<dbReference type="Proteomes" id="UP000198802">
    <property type="component" value="Unassembled WGS sequence"/>
</dbReference>
<evidence type="ECO:0000313" key="3">
    <source>
        <dbReference type="Proteomes" id="UP000198802"/>
    </source>
</evidence>
<dbReference type="EMBL" id="FAOZ01000019">
    <property type="protein sequence ID" value="CUU58478.1"/>
    <property type="molecule type" value="Genomic_DNA"/>
</dbReference>
<proteinExistence type="predicted"/>
<dbReference type="SMART" id="SM00960">
    <property type="entry name" value="Robl_LC7"/>
    <property type="match status" value="1"/>
</dbReference>
<sequence length="136" mass="14454">MHRQPDLSFLLDRLRETVPDILCAVVLSADGLLLATSSGIERTAADQLAAVASGFDALARGAARQHGWGQVNKTMVDMENGYLFITAVGHSACLAVSSTADADVGQIAYEMAHLVSRAGRFLTPELRSQMRAALPS</sequence>
<dbReference type="PANTHER" id="PTHR36222:SF1">
    <property type="entry name" value="SERINE PROTEASE INHIBITOR RV3364C"/>
    <property type="match status" value="1"/>
</dbReference>
<feature type="domain" description="Roadblock/LAMTOR2" evidence="1">
    <location>
        <begin position="7"/>
        <end position="98"/>
    </location>
</feature>
<protein>
    <recommendedName>
        <fullName evidence="1">Roadblock/LAMTOR2 domain-containing protein</fullName>
    </recommendedName>
</protein>
<dbReference type="AlphaFoldDB" id="A0A0S4QTQ2"/>
<accession>A0A0S4QTQ2</accession>
<gene>
    <name evidence="2" type="ORF">Ga0074812_119112</name>
</gene>
<dbReference type="PANTHER" id="PTHR36222">
    <property type="entry name" value="SERINE PROTEASE INHIBITOR RV3364C"/>
    <property type="match status" value="1"/>
</dbReference>